<dbReference type="Proteomes" id="UP000615755">
    <property type="component" value="Unassembled WGS sequence"/>
</dbReference>
<evidence type="ECO:0000313" key="1">
    <source>
        <dbReference type="EMBL" id="MBE0366787.1"/>
    </source>
</evidence>
<evidence type="ECO:0000313" key="2">
    <source>
        <dbReference type="Proteomes" id="UP000615755"/>
    </source>
</evidence>
<dbReference type="EMBL" id="AQGV01000011">
    <property type="protein sequence ID" value="MBE0366787.1"/>
    <property type="molecule type" value="Genomic_DNA"/>
</dbReference>
<protein>
    <submittedName>
        <fullName evidence="1">Uncharacterized protein</fullName>
    </submittedName>
</protein>
<gene>
    <name evidence="1" type="ORF">PAUR_a0032</name>
</gene>
<sequence length="455" mass="51173">MSNTSSNINNIVVTDRLVLNHIWPNVLARYWQRCDEGDCVRCLYDILKYDLNIQNVTEVYRDEQGNVVPSPAGTYDPTSAHIVSTVGEEVLVTLQAIDNDITYNTGDLFKPLNGYEHLFGKLHVKIPPVNSLYHMFNSENTANKNQSQADIIANFQLLGFYFPLSQLFDDYDTKNRPATPSFCNENAGKTDPELAQNCATNIIDSLSCAIISWYLFTYDTSNNEAFIKGLKAELLNLLIAQHKKAGEQPNSVGQLFDRGGAFAFTEDANWEYFVPRMVAYNWNSRWQKATIRFSSSLTGEKTFKTIKAKLQDSKAIIEAQEKSRSELKQGISKEHIYREFVHHFPNLQPDIANTLKTAGLEKIINENFKNTITGGDQLSSYPEMLETLGYTIPPGLKIYIHYATELPKSGERWHPAEYASELEVVLPSPPEILDVGASAIADFTALRASQPFTVG</sequence>
<organism evidence="1 2">
    <name type="scientific">Pseudoalteromonas aurantia 208</name>
    <dbReference type="NCBI Taxonomy" id="1314867"/>
    <lineage>
        <taxon>Bacteria</taxon>
        <taxon>Pseudomonadati</taxon>
        <taxon>Pseudomonadota</taxon>
        <taxon>Gammaproteobacteria</taxon>
        <taxon>Alteromonadales</taxon>
        <taxon>Pseudoalteromonadaceae</taxon>
        <taxon>Pseudoalteromonas</taxon>
    </lineage>
</organism>
<accession>A0ABR9E7L5</accession>
<comment type="caution">
    <text evidence="1">The sequence shown here is derived from an EMBL/GenBank/DDBJ whole genome shotgun (WGS) entry which is preliminary data.</text>
</comment>
<dbReference type="RefSeq" id="WP_192506295.1">
    <property type="nucleotide sequence ID" value="NZ_AQGV01000011.1"/>
</dbReference>
<keyword evidence="2" id="KW-1185">Reference proteome</keyword>
<reference evidence="1 2" key="1">
    <citation type="submission" date="2015-03" db="EMBL/GenBank/DDBJ databases">
        <title>Genome sequence of Pseudoalteromonas aurantia.</title>
        <authorList>
            <person name="Xie B.-B."/>
            <person name="Rong J.-C."/>
            <person name="Qin Q.-L."/>
            <person name="Zhang Y.-Z."/>
        </authorList>
    </citation>
    <scope>NUCLEOTIDE SEQUENCE [LARGE SCALE GENOMIC DNA]</scope>
    <source>
        <strain evidence="1 2">208</strain>
    </source>
</reference>
<proteinExistence type="predicted"/>
<name>A0ABR9E7L5_9GAMM</name>